<name>A0A0F9V0Z2_9ZZZZ</name>
<sequence length="64" mass="7735">MKKELIKPMTIEEAFLDMLNEFDDIKADLRKEWRYRLPKGELSDRLMTFELINRGYKKVQGGWV</sequence>
<protein>
    <submittedName>
        <fullName evidence="1">Uncharacterized protein</fullName>
    </submittedName>
</protein>
<evidence type="ECO:0000313" key="1">
    <source>
        <dbReference type="EMBL" id="KKN67186.1"/>
    </source>
</evidence>
<dbReference type="EMBL" id="LAZR01000481">
    <property type="protein sequence ID" value="KKN67186.1"/>
    <property type="molecule type" value="Genomic_DNA"/>
</dbReference>
<reference evidence="1" key="1">
    <citation type="journal article" date="2015" name="Nature">
        <title>Complex archaea that bridge the gap between prokaryotes and eukaryotes.</title>
        <authorList>
            <person name="Spang A."/>
            <person name="Saw J.H."/>
            <person name="Jorgensen S.L."/>
            <person name="Zaremba-Niedzwiedzka K."/>
            <person name="Martijn J."/>
            <person name="Lind A.E."/>
            <person name="van Eijk R."/>
            <person name="Schleper C."/>
            <person name="Guy L."/>
            <person name="Ettema T.J."/>
        </authorList>
    </citation>
    <scope>NUCLEOTIDE SEQUENCE</scope>
</reference>
<dbReference type="AlphaFoldDB" id="A0A0F9V0Z2"/>
<gene>
    <name evidence="1" type="ORF">LCGC14_0463590</name>
</gene>
<comment type="caution">
    <text evidence="1">The sequence shown here is derived from an EMBL/GenBank/DDBJ whole genome shotgun (WGS) entry which is preliminary data.</text>
</comment>
<accession>A0A0F9V0Z2</accession>
<organism evidence="1">
    <name type="scientific">marine sediment metagenome</name>
    <dbReference type="NCBI Taxonomy" id="412755"/>
    <lineage>
        <taxon>unclassified sequences</taxon>
        <taxon>metagenomes</taxon>
        <taxon>ecological metagenomes</taxon>
    </lineage>
</organism>
<proteinExistence type="predicted"/>